<protein>
    <submittedName>
        <fullName evidence="8">sn-glycerol 3-phosphate transport system ATP-binding protein</fullName>
    </submittedName>
</protein>
<dbReference type="InterPro" id="IPR027417">
    <property type="entry name" value="P-loop_NTPase"/>
</dbReference>
<evidence type="ECO:0000256" key="6">
    <source>
        <dbReference type="ARBA" id="ARBA00023136"/>
    </source>
</evidence>
<dbReference type="PANTHER" id="PTHR43875:SF15">
    <property type="entry name" value="TREHALOSE IMPORT ATP-BINDING PROTEIN SUGC"/>
    <property type="match status" value="1"/>
</dbReference>
<dbReference type="PANTHER" id="PTHR43875">
    <property type="entry name" value="MALTODEXTRIN IMPORT ATP-BINDING PROTEIN MSMX"/>
    <property type="match status" value="1"/>
</dbReference>
<dbReference type="PROSITE" id="PS50893">
    <property type="entry name" value="ABC_TRANSPORTER_2"/>
    <property type="match status" value="1"/>
</dbReference>
<dbReference type="InterPro" id="IPR008995">
    <property type="entry name" value="Mo/tungstate-bd_C_term_dom"/>
</dbReference>
<keyword evidence="6" id="KW-0472">Membrane</keyword>
<dbReference type="EMBL" id="FOHV01000002">
    <property type="protein sequence ID" value="SES70760.1"/>
    <property type="molecule type" value="Genomic_DNA"/>
</dbReference>
<accession>A0A1H9YNV5</accession>
<dbReference type="InterPro" id="IPR003439">
    <property type="entry name" value="ABC_transporter-like_ATP-bd"/>
</dbReference>
<dbReference type="GO" id="GO:0008643">
    <property type="term" value="P:carbohydrate transport"/>
    <property type="evidence" value="ECO:0007669"/>
    <property type="project" value="InterPro"/>
</dbReference>
<dbReference type="SUPFAM" id="SSF50331">
    <property type="entry name" value="MOP-like"/>
    <property type="match status" value="1"/>
</dbReference>
<dbReference type="STRING" id="1123402.SAMN02583745_00276"/>
<dbReference type="InterPro" id="IPR013611">
    <property type="entry name" value="Transp-assoc_OB_typ2"/>
</dbReference>
<dbReference type="GO" id="GO:0005524">
    <property type="term" value="F:ATP binding"/>
    <property type="evidence" value="ECO:0007669"/>
    <property type="project" value="UniProtKB-KW"/>
</dbReference>
<keyword evidence="4 8" id="KW-0067">ATP-binding</keyword>
<evidence type="ECO:0000256" key="3">
    <source>
        <dbReference type="ARBA" id="ARBA00022741"/>
    </source>
</evidence>
<dbReference type="SUPFAM" id="SSF52540">
    <property type="entry name" value="P-loop containing nucleoside triphosphate hydrolases"/>
    <property type="match status" value="1"/>
</dbReference>
<dbReference type="CDD" id="cd03301">
    <property type="entry name" value="ABC_MalK_N"/>
    <property type="match status" value="1"/>
</dbReference>
<dbReference type="Pfam" id="PF08402">
    <property type="entry name" value="TOBE_2"/>
    <property type="match status" value="1"/>
</dbReference>
<dbReference type="Pfam" id="PF00005">
    <property type="entry name" value="ABC_tran"/>
    <property type="match status" value="1"/>
</dbReference>
<dbReference type="NCBIfam" id="NF008653">
    <property type="entry name" value="PRK11650.1"/>
    <property type="match status" value="1"/>
</dbReference>
<dbReference type="Gene3D" id="2.40.50.140">
    <property type="entry name" value="Nucleic acid-binding proteins"/>
    <property type="match status" value="1"/>
</dbReference>
<keyword evidence="3" id="KW-0547">Nucleotide-binding</keyword>
<proteinExistence type="predicted"/>
<dbReference type="PROSITE" id="PS00211">
    <property type="entry name" value="ABC_TRANSPORTER_1"/>
    <property type="match status" value="1"/>
</dbReference>
<keyword evidence="1" id="KW-0813">Transport</keyword>
<gene>
    <name evidence="8" type="ORF">SAMN02583745_00276</name>
</gene>
<sequence>MKKSASHSIIYENINKYYDDKQILHSINLEINEGEFIAFVGPSGSGKSTLLRILAGLEDVTSGKIIIDGQDVTHLPPKDRDLAMVFQNYALYPHMTVRENILLGMKIRKLPQKQQTEAIERVAPMLQLTDLLDRKPRQLSGGQRQRVAMARAIVRNPKAFLMDEPLSNLDAKLRNEVRASIIEQQKLLGTTTIYVTHDQIEAMTMAHRIVVLEKGKIHQVGSPEELYHYPSNTFVAGFIGNPGMNFIQAEIKEQEIISTSGFKFSIPINSPIIKQNKIIIGLRPEHFHLQMNGDKNLNSIDCVVKRREMLGSEYLLHVQLQDNESLIIRIPNQKNVPEVNQSMTFYYSLEDIRLFCSNSLNLIYPFNSFNRG</sequence>
<dbReference type="InterPro" id="IPR012340">
    <property type="entry name" value="NA-bd_OB-fold"/>
</dbReference>
<keyword evidence="5" id="KW-1278">Translocase</keyword>
<evidence type="ECO:0000313" key="9">
    <source>
        <dbReference type="Proteomes" id="UP000242642"/>
    </source>
</evidence>
<keyword evidence="2" id="KW-1003">Cell membrane</keyword>
<dbReference type="InterPro" id="IPR047641">
    <property type="entry name" value="ABC_transpr_MalK/UgpC-like"/>
</dbReference>
<dbReference type="RefSeq" id="WP_093317048.1">
    <property type="nucleotide sequence ID" value="NZ_FOHV01000002.1"/>
</dbReference>
<organism evidence="8 9">
    <name type="scientific">Thorsellia anophelis DSM 18579</name>
    <dbReference type="NCBI Taxonomy" id="1123402"/>
    <lineage>
        <taxon>Bacteria</taxon>
        <taxon>Pseudomonadati</taxon>
        <taxon>Pseudomonadota</taxon>
        <taxon>Gammaproteobacteria</taxon>
        <taxon>Enterobacterales</taxon>
        <taxon>Thorselliaceae</taxon>
        <taxon>Thorsellia</taxon>
    </lineage>
</organism>
<dbReference type="AlphaFoldDB" id="A0A1H9YNV5"/>
<dbReference type="SMART" id="SM00382">
    <property type="entry name" value="AAA"/>
    <property type="match status" value="1"/>
</dbReference>
<dbReference type="GO" id="GO:0016887">
    <property type="term" value="F:ATP hydrolysis activity"/>
    <property type="evidence" value="ECO:0007669"/>
    <property type="project" value="InterPro"/>
</dbReference>
<dbReference type="OrthoDB" id="9802264at2"/>
<evidence type="ECO:0000256" key="2">
    <source>
        <dbReference type="ARBA" id="ARBA00022475"/>
    </source>
</evidence>
<evidence type="ECO:0000256" key="5">
    <source>
        <dbReference type="ARBA" id="ARBA00022967"/>
    </source>
</evidence>
<evidence type="ECO:0000259" key="7">
    <source>
        <dbReference type="PROSITE" id="PS50893"/>
    </source>
</evidence>
<feature type="domain" description="ABC transporter" evidence="7">
    <location>
        <begin position="9"/>
        <end position="239"/>
    </location>
</feature>
<dbReference type="GO" id="GO:0140359">
    <property type="term" value="F:ABC-type transporter activity"/>
    <property type="evidence" value="ECO:0007669"/>
    <property type="project" value="InterPro"/>
</dbReference>
<dbReference type="GO" id="GO:0055052">
    <property type="term" value="C:ATP-binding cassette (ABC) transporter complex, substrate-binding subunit-containing"/>
    <property type="evidence" value="ECO:0007669"/>
    <property type="project" value="TreeGrafter"/>
</dbReference>
<name>A0A1H9YNV5_9GAMM</name>
<evidence type="ECO:0000256" key="1">
    <source>
        <dbReference type="ARBA" id="ARBA00022448"/>
    </source>
</evidence>
<dbReference type="InterPro" id="IPR003593">
    <property type="entry name" value="AAA+_ATPase"/>
</dbReference>
<dbReference type="InterPro" id="IPR017871">
    <property type="entry name" value="ABC_transporter-like_CS"/>
</dbReference>
<dbReference type="FunFam" id="3.40.50.300:FF:000042">
    <property type="entry name" value="Maltose/maltodextrin ABC transporter, ATP-binding protein"/>
    <property type="match status" value="1"/>
</dbReference>
<dbReference type="InterPro" id="IPR015855">
    <property type="entry name" value="ABC_transpr_MalK-like"/>
</dbReference>
<evidence type="ECO:0000256" key="4">
    <source>
        <dbReference type="ARBA" id="ARBA00022840"/>
    </source>
</evidence>
<dbReference type="Gene3D" id="2.40.50.100">
    <property type="match status" value="1"/>
</dbReference>
<reference evidence="9" key="1">
    <citation type="submission" date="2016-10" db="EMBL/GenBank/DDBJ databases">
        <authorList>
            <person name="Varghese N."/>
            <person name="Submissions S."/>
        </authorList>
    </citation>
    <scope>NUCLEOTIDE SEQUENCE [LARGE SCALE GENOMIC DNA]</scope>
    <source>
        <strain evidence="9">DSM 18579</strain>
    </source>
</reference>
<keyword evidence="9" id="KW-1185">Reference proteome</keyword>
<dbReference type="Proteomes" id="UP000242642">
    <property type="component" value="Unassembled WGS sequence"/>
</dbReference>
<evidence type="ECO:0000313" key="8">
    <source>
        <dbReference type="EMBL" id="SES70760.1"/>
    </source>
</evidence>
<dbReference type="Gene3D" id="3.40.50.300">
    <property type="entry name" value="P-loop containing nucleotide triphosphate hydrolases"/>
    <property type="match status" value="1"/>
</dbReference>